<protein>
    <submittedName>
        <fullName evidence="1">Uncharacterized protein</fullName>
    </submittedName>
</protein>
<gene>
    <name evidence="1" type="ORF">FA95DRAFT_1577241</name>
</gene>
<keyword evidence="2" id="KW-1185">Reference proteome</keyword>
<dbReference type="Proteomes" id="UP000814033">
    <property type="component" value="Unassembled WGS sequence"/>
</dbReference>
<proteinExistence type="predicted"/>
<dbReference type="EMBL" id="MU276240">
    <property type="protein sequence ID" value="KAI0039989.1"/>
    <property type="molecule type" value="Genomic_DNA"/>
</dbReference>
<reference evidence="1" key="2">
    <citation type="journal article" date="2022" name="New Phytol.">
        <title>Evolutionary transition to the ectomycorrhizal habit in the genomes of a hyperdiverse lineage of mushroom-forming fungi.</title>
        <authorList>
            <person name="Looney B."/>
            <person name="Miyauchi S."/>
            <person name="Morin E."/>
            <person name="Drula E."/>
            <person name="Courty P.E."/>
            <person name="Kohler A."/>
            <person name="Kuo A."/>
            <person name="LaButti K."/>
            <person name="Pangilinan J."/>
            <person name="Lipzen A."/>
            <person name="Riley R."/>
            <person name="Andreopoulos W."/>
            <person name="He G."/>
            <person name="Johnson J."/>
            <person name="Nolan M."/>
            <person name="Tritt A."/>
            <person name="Barry K.W."/>
            <person name="Grigoriev I.V."/>
            <person name="Nagy L.G."/>
            <person name="Hibbett D."/>
            <person name="Henrissat B."/>
            <person name="Matheny P.B."/>
            <person name="Labbe J."/>
            <person name="Martin F.M."/>
        </authorList>
    </citation>
    <scope>NUCLEOTIDE SEQUENCE</scope>
    <source>
        <strain evidence="1">FP105234-sp</strain>
    </source>
</reference>
<name>A0ACB8R7D7_9AGAM</name>
<comment type="caution">
    <text evidence="1">The sequence shown here is derived from an EMBL/GenBank/DDBJ whole genome shotgun (WGS) entry which is preliminary data.</text>
</comment>
<organism evidence="1 2">
    <name type="scientific">Auriscalpium vulgare</name>
    <dbReference type="NCBI Taxonomy" id="40419"/>
    <lineage>
        <taxon>Eukaryota</taxon>
        <taxon>Fungi</taxon>
        <taxon>Dikarya</taxon>
        <taxon>Basidiomycota</taxon>
        <taxon>Agaricomycotina</taxon>
        <taxon>Agaricomycetes</taxon>
        <taxon>Russulales</taxon>
        <taxon>Auriscalpiaceae</taxon>
        <taxon>Auriscalpium</taxon>
    </lineage>
</organism>
<evidence type="ECO:0000313" key="2">
    <source>
        <dbReference type="Proteomes" id="UP000814033"/>
    </source>
</evidence>
<reference evidence="1" key="1">
    <citation type="submission" date="2021-02" db="EMBL/GenBank/DDBJ databases">
        <authorList>
            <consortium name="DOE Joint Genome Institute"/>
            <person name="Ahrendt S."/>
            <person name="Looney B.P."/>
            <person name="Miyauchi S."/>
            <person name="Morin E."/>
            <person name="Drula E."/>
            <person name="Courty P.E."/>
            <person name="Chicoki N."/>
            <person name="Fauchery L."/>
            <person name="Kohler A."/>
            <person name="Kuo A."/>
            <person name="Labutti K."/>
            <person name="Pangilinan J."/>
            <person name="Lipzen A."/>
            <person name="Riley R."/>
            <person name="Andreopoulos W."/>
            <person name="He G."/>
            <person name="Johnson J."/>
            <person name="Barry K.W."/>
            <person name="Grigoriev I.V."/>
            <person name="Nagy L."/>
            <person name="Hibbett D."/>
            <person name="Henrissat B."/>
            <person name="Matheny P.B."/>
            <person name="Labbe J."/>
            <person name="Martin F."/>
        </authorList>
    </citation>
    <scope>NUCLEOTIDE SEQUENCE</scope>
    <source>
        <strain evidence="1">FP105234-sp</strain>
    </source>
</reference>
<sequence length="495" mass="51284">MSQSSGPPVPHAFLSNPRSRRPYHFYVVARGTQAGMFDDWLMASPLVTGFPGAQFRGYHDYDDAVAAYHAAMEALPAPVDEHPNSLVFHFEDPDAGSLPSDIDDQPSEPLTIQPPPYGAAPPIAPAAQPAPSTSSTQPTPPTQPVQPAQETSSVQSVQPAPLTSTAPSALSHSAAVAPGSSLRNASGNEADASTTSAGSLRIPRPQPGTYNEQDLDELEEQMRQLNVDDMLDFLSGRRVPGSSAASSEEPIVMTVSLARNPNPAHGEGAFRILVRTNLSVGSPQSMDVGMLNESAQDAAAVLPPIAVEDADHDHDDGGYSTAPHSPIEFASGGLPSDVSSLSVVSTPSASPSLSSVTTSSAQRAAAGPADPCETAALNAAVIPPRRGSLARHGAVPTSTRPRAPTGARAFPPSGGRTPHASTSSSVRATASGSSSACPSAASDDGWFAVVRGHVQGVFRGPLTNIIPFIVDFPGPFFAEFSTRDAAVQWFIESQA</sequence>
<evidence type="ECO:0000313" key="1">
    <source>
        <dbReference type="EMBL" id="KAI0039989.1"/>
    </source>
</evidence>
<accession>A0ACB8R7D7</accession>